<evidence type="ECO:0000313" key="2">
    <source>
        <dbReference type="EMBL" id="MBA4608371.1"/>
    </source>
</evidence>
<feature type="transmembrane region" description="Helical" evidence="1">
    <location>
        <begin position="210"/>
        <end position="232"/>
    </location>
</feature>
<comment type="caution">
    <text evidence="2">The sequence shown here is derived from an EMBL/GenBank/DDBJ whole genome shotgun (WGS) entry which is preliminary data.</text>
</comment>
<dbReference type="Proteomes" id="UP000550354">
    <property type="component" value="Unassembled WGS sequence"/>
</dbReference>
<organism evidence="2 3">
    <name type="scientific">Aeromicrobium phoceense</name>
    <dbReference type="NCBI Taxonomy" id="2754045"/>
    <lineage>
        <taxon>Bacteria</taxon>
        <taxon>Bacillati</taxon>
        <taxon>Actinomycetota</taxon>
        <taxon>Actinomycetes</taxon>
        <taxon>Propionibacteriales</taxon>
        <taxon>Nocardioidaceae</taxon>
        <taxon>Aeromicrobium</taxon>
    </lineage>
</organism>
<reference evidence="2 3" key="1">
    <citation type="submission" date="2020-07" db="EMBL/GenBank/DDBJ databases">
        <title>Draft genome and description of Aeromicrobium phoceense strain Marseille-Q0843 isolated from healthy skin swab.</title>
        <authorList>
            <person name="Boxberger M."/>
            <person name="La Scola B."/>
        </authorList>
    </citation>
    <scope>NUCLEOTIDE SEQUENCE [LARGE SCALE GENOMIC DNA]</scope>
    <source>
        <strain evidence="2 3">Marseille-Q0843</strain>
    </source>
</reference>
<gene>
    <name evidence="2" type="ORF">H1W00_07775</name>
</gene>
<feature type="transmembrane region" description="Helical" evidence="1">
    <location>
        <begin position="69"/>
        <end position="87"/>
    </location>
</feature>
<name>A0A838XHE7_9ACTN</name>
<evidence type="ECO:0000256" key="1">
    <source>
        <dbReference type="SAM" id="Phobius"/>
    </source>
</evidence>
<proteinExistence type="predicted"/>
<evidence type="ECO:0000313" key="3">
    <source>
        <dbReference type="Proteomes" id="UP000550354"/>
    </source>
</evidence>
<keyword evidence="3" id="KW-1185">Reference proteome</keyword>
<feature type="transmembrane region" description="Helical" evidence="1">
    <location>
        <begin position="167"/>
        <end position="190"/>
    </location>
</feature>
<protein>
    <submittedName>
        <fullName evidence="2">Uncharacterized protein</fullName>
    </submittedName>
</protein>
<dbReference type="RefSeq" id="WP_181755176.1">
    <property type="nucleotide sequence ID" value="NZ_JACEOG010000001.1"/>
</dbReference>
<keyword evidence="1" id="KW-0472">Membrane</keyword>
<feature type="transmembrane region" description="Helical" evidence="1">
    <location>
        <begin position="99"/>
        <end position="116"/>
    </location>
</feature>
<dbReference type="AlphaFoldDB" id="A0A838XHE7"/>
<sequence length="240" mass="25088">MRLRTDAAPAAKRLAAASCVGAVLGLLVGGVGGRLFMGLLASLNREDHGVITSDGFPMGEVTTSGTFQLLATGTVLGVLGAGIYLALRGLAPGPTWFRRACAAVGGTVMVGAVLVHEDGPDFTLLEPTWAAIALTLAVPLVFLLLMPPAVDRLMRDDGALLRGRWTWVGLVPWIFPLLPAAVLLVAGWLLARWAGPRMPTAGPWLARGALVALFVVGAVTLTSEVVAIYDTVGEGRYLLR</sequence>
<keyword evidence="1" id="KW-0812">Transmembrane</keyword>
<accession>A0A838XHE7</accession>
<keyword evidence="1" id="KW-1133">Transmembrane helix</keyword>
<dbReference type="EMBL" id="JACEOG010000001">
    <property type="protein sequence ID" value="MBA4608371.1"/>
    <property type="molecule type" value="Genomic_DNA"/>
</dbReference>
<feature type="transmembrane region" description="Helical" evidence="1">
    <location>
        <begin position="128"/>
        <end position="146"/>
    </location>
</feature>